<dbReference type="EMBL" id="HBUE01312253">
    <property type="protein sequence ID" value="CAG6583772.1"/>
    <property type="molecule type" value="Transcribed_RNA"/>
</dbReference>
<dbReference type="EMBL" id="HBUE01205933">
    <property type="protein sequence ID" value="CAG6531900.1"/>
    <property type="molecule type" value="Transcribed_RNA"/>
</dbReference>
<dbReference type="EMBL" id="HBUE01312252">
    <property type="protein sequence ID" value="CAG6583770.1"/>
    <property type="molecule type" value="Transcribed_RNA"/>
</dbReference>
<feature type="signal peptide" evidence="1">
    <location>
        <begin position="1"/>
        <end position="21"/>
    </location>
</feature>
<feature type="chain" id="PRO_5036260872" evidence="1">
    <location>
        <begin position="22"/>
        <end position="130"/>
    </location>
</feature>
<accession>A0A8D8HBH0</accession>
<proteinExistence type="predicted"/>
<organism evidence="2">
    <name type="scientific">Culex pipiens</name>
    <name type="common">House mosquito</name>
    <dbReference type="NCBI Taxonomy" id="7175"/>
    <lineage>
        <taxon>Eukaryota</taxon>
        <taxon>Metazoa</taxon>
        <taxon>Ecdysozoa</taxon>
        <taxon>Arthropoda</taxon>
        <taxon>Hexapoda</taxon>
        <taxon>Insecta</taxon>
        <taxon>Pterygota</taxon>
        <taxon>Neoptera</taxon>
        <taxon>Endopterygota</taxon>
        <taxon>Diptera</taxon>
        <taxon>Nematocera</taxon>
        <taxon>Culicoidea</taxon>
        <taxon>Culicidae</taxon>
        <taxon>Culicinae</taxon>
        <taxon>Culicini</taxon>
        <taxon>Culex</taxon>
        <taxon>Culex</taxon>
    </lineage>
</organism>
<evidence type="ECO:0000256" key="1">
    <source>
        <dbReference type="SAM" id="SignalP"/>
    </source>
</evidence>
<dbReference type="AlphaFoldDB" id="A0A8D8HBH0"/>
<dbReference type="EMBL" id="HBUE01205932">
    <property type="protein sequence ID" value="CAG6531898.1"/>
    <property type="molecule type" value="Transcribed_RNA"/>
</dbReference>
<name>A0A8D8HBH0_CULPI</name>
<protein>
    <submittedName>
        <fullName evidence="2">(northern house mosquito) hypothetical protein</fullName>
    </submittedName>
</protein>
<sequence>MICWQAFSLAASLAIPLITTAVHNSKSLWAHAGSGLPVFNHSRTLPHRQTGQRHLKLSSDTGLPSGLNQAGPRLYVICSPLRTGRMRAHLSRPWLYMTVAFGSHEWLNKLPKVVNPTAMATGPVFHSHER</sequence>
<evidence type="ECO:0000313" key="2">
    <source>
        <dbReference type="EMBL" id="CAG6531900.1"/>
    </source>
</evidence>
<keyword evidence="1" id="KW-0732">Signal</keyword>
<reference evidence="2" key="1">
    <citation type="submission" date="2021-05" db="EMBL/GenBank/DDBJ databases">
        <authorList>
            <person name="Alioto T."/>
            <person name="Alioto T."/>
            <person name="Gomez Garrido J."/>
        </authorList>
    </citation>
    <scope>NUCLEOTIDE SEQUENCE</scope>
</reference>